<keyword evidence="3" id="KW-1185">Reference proteome</keyword>
<protein>
    <recommendedName>
        <fullName evidence="4">Lipopolysaccharide biosynthesis protein</fullName>
    </recommendedName>
</protein>
<keyword evidence="1" id="KW-0812">Transmembrane</keyword>
<accession>A0A7S6UIG1</accession>
<feature type="transmembrane region" description="Helical" evidence="1">
    <location>
        <begin position="31"/>
        <end position="49"/>
    </location>
</feature>
<dbReference type="KEGG" id="lcic:INQ41_08815"/>
<dbReference type="Proteomes" id="UP000594059">
    <property type="component" value="Chromosome"/>
</dbReference>
<dbReference type="InterPro" id="IPR050445">
    <property type="entry name" value="Bact_polysacc_biosynth/exp"/>
</dbReference>
<dbReference type="PANTHER" id="PTHR32309">
    <property type="entry name" value="TYROSINE-PROTEIN KINASE"/>
    <property type="match status" value="1"/>
</dbReference>
<reference evidence="2 3" key="1">
    <citation type="submission" date="2020-10" db="EMBL/GenBank/DDBJ databases">
        <title>complete genome sequencing of Lysobacter sp. H21R20.</title>
        <authorList>
            <person name="Bae J.-W."/>
            <person name="Lee S.-Y."/>
        </authorList>
    </citation>
    <scope>NUCLEOTIDE SEQUENCE [LARGE SCALE GENOMIC DNA]</scope>
    <source>
        <strain evidence="2 3">H21R20</strain>
    </source>
</reference>
<dbReference type="PANTHER" id="PTHR32309:SF13">
    <property type="entry name" value="FERRIC ENTEROBACTIN TRANSPORT PROTEIN FEPE"/>
    <property type="match status" value="1"/>
</dbReference>
<feature type="transmembrane region" description="Helical" evidence="1">
    <location>
        <begin position="494"/>
        <end position="514"/>
    </location>
</feature>
<sequence>MPAEWAGDDRPSALSLVPVALEEIKRHPVRLFGLFAAIALLALTAGFVLPRKYVASTTILVEQGNIIAPLMEGRAVPTGVANRASIAKEVAFSRRVVNDVLEAGGWLEANPTPLARERLAEQVTGRTQITNPGENLIQITYSDSDPQRAYRVTKSFGDLIISESLAAKSRESRDAFEFIESQVGLYHAKLTEAEANLERYRTQNPDARPGTDVDVNARIGELRRQVESSRMDLMDLRSQEGALRSQLSGENEISVVQTRVGQIQARLAELQTQRSGLLLNFTEQHPDVVRTEHQIRDLEAELKREAQRQETRTASDPSALDGSAMFNPLYAELRSKIADARRHGAAAASRIGAGESLLAQELERSRRIASSESRLAELTRDYEVNRDLYQDLLKRRENARVSMNLDDERQGLSFRIQEPASVPLRPSGLRLMHVAGAGLLAACVVPLALLLGMIKFDSRVRTPVQIQRDAGLPVLGVVPAFMTRRRRAQSRRQIVLASLLFLIVPAVYGLALAMKLVHVL</sequence>
<evidence type="ECO:0000256" key="1">
    <source>
        <dbReference type="SAM" id="Phobius"/>
    </source>
</evidence>
<keyword evidence="1" id="KW-1133">Transmembrane helix</keyword>
<evidence type="ECO:0008006" key="4">
    <source>
        <dbReference type="Google" id="ProtNLM"/>
    </source>
</evidence>
<feature type="transmembrane region" description="Helical" evidence="1">
    <location>
        <begin position="431"/>
        <end position="451"/>
    </location>
</feature>
<dbReference type="EMBL" id="CP063656">
    <property type="protein sequence ID" value="QOW20872.1"/>
    <property type="molecule type" value="Genomic_DNA"/>
</dbReference>
<dbReference type="GO" id="GO:0005886">
    <property type="term" value="C:plasma membrane"/>
    <property type="evidence" value="ECO:0007669"/>
    <property type="project" value="TreeGrafter"/>
</dbReference>
<dbReference type="NCBIfam" id="TIGR03007">
    <property type="entry name" value="pepcterm_ChnLen"/>
    <property type="match status" value="1"/>
</dbReference>
<organism evidence="2 3">
    <name type="scientific">Novilysobacter ciconiae</name>
    <dbReference type="NCBI Taxonomy" id="2781022"/>
    <lineage>
        <taxon>Bacteria</taxon>
        <taxon>Pseudomonadati</taxon>
        <taxon>Pseudomonadota</taxon>
        <taxon>Gammaproteobacteria</taxon>
        <taxon>Lysobacterales</taxon>
        <taxon>Lysobacteraceae</taxon>
        <taxon>Novilysobacter</taxon>
    </lineage>
</organism>
<proteinExistence type="predicted"/>
<name>A0A7S6UIG1_9GAMM</name>
<gene>
    <name evidence="2" type="ORF">INQ41_08815</name>
</gene>
<evidence type="ECO:0000313" key="3">
    <source>
        <dbReference type="Proteomes" id="UP000594059"/>
    </source>
</evidence>
<dbReference type="AlphaFoldDB" id="A0A7S6UIG1"/>
<dbReference type="InterPro" id="IPR014345">
    <property type="entry name" value="XrtA_polysacc_chain"/>
</dbReference>
<keyword evidence="1" id="KW-0472">Membrane</keyword>
<dbReference type="GO" id="GO:0004713">
    <property type="term" value="F:protein tyrosine kinase activity"/>
    <property type="evidence" value="ECO:0007669"/>
    <property type="project" value="TreeGrafter"/>
</dbReference>
<evidence type="ECO:0000313" key="2">
    <source>
        <dbReference type="EMBL" id="QOW20872.1"/>
    </source>
</evidence>